<keyword evidence="8" id="KW-1185">Reference proteome</keyword>
<dbReference type="EMBL" id="CP029788">
    <property type="protein sequence ID" value="AWT41823.1"/>
    <property type="molecule type" value="Genomic_DNA"/>
</dbReference>
<sequence length="194" mass="21672">MSDQDPLDGLDLPTAASAAPYGGCEELGRAARLLKDEQFSAFYRSVVRRLVGFLINQGATVPTAADIAQDSMIKAYRRWADLEDPRAWIHTVAARELVRRSASLREEPVESVPEATALLPRPDALGEWESRYALLPLLRALPPRQRQVLAWTLDGYTPDDIAGQLHISSDAVRSNLMKARRAVAQRLRNREEEL</sequence>
<dbReference type="GO" id="GO:0003677">
    <property type="term" value="F:DNA binding"/>
    <property type="evidence" value="ECO:0007669"/>
    <property type="project" value="UniProtKB-KW"/>
</dbReference>
<dbReference type="Gene3D" id="1.10.1740.10">
    <property type="match status" value="1"/>
</dbReference>
<dbReference type="PANTHER" id="PTHR43133">
    <property type="entry name" value="RNA POLYMERASE ECF-TYPE SIGMA FACTO"/>
    <property type="match status" value="1"/>
</dbReference>
<keyword evidence="3" id="KW-0731">Sigma factor</keyword>
<reference evidence="7 8" key="1">
    <citation type="submission" date="2018-06" db="EMBL/GenBank/DDBJ databases">
        <title>The complete genome sequence of a nosiheptide producer Streptomyces actuosus ATCC 25421: deducing the ability of producing a new class III lantibiotics.</title>
        <authorList>
            <person name="Liu W."/>
            <person name="Sun F."/>
            <person name="Hu Y."/>
        </authorList>
    </citation>
    <scope>NUCLEOTIDE SEQUENCE [LARGE SCALE GENOMIC DNA]</scope>
    <source>
        <strain evidence="7 8">ATCC 25421</strain>
    </source>
</reference>
<gene>
    <name evidence="7" type="ORF">DMT42_05540</name>
</gene>
<protein>
    <submittedName>
        <fullName evidence="7">Sigma-70 family RNA polymerase sigma factor</fullName>
    </submittedName>
</protein>
<organism evidence="7 8">
    <name type="scientific">Streptomyces actuosus</name>
    <dbReference type="NCBI Taxonomy" id="1885"/>
    <lineage>
        <taxon>Bacteria</taxon>
        <taxon>Bacillati</taxon>
        <taxon>Actinomycetota</taxon>
        <taxon>Actinomycetes</taxon>
        <taxon>Kitasatosporales</taxon>
        <taxon>Streptomycetaceae</taxon>
        <taxon>Streptomyces</taxon>
    </lineage>
</organism>
<dbReference type="PANTHER" id="PTHR43133:SF8">
    <property type="entry name" value="RNA POLYMERASE SIGMA FACTOR HI_1459-RELATED"/>
    <property type="match status" value="1"/>
</dbReference>
<dbReference type="InterPro" id="IPR036388">
    <property type="entry name" value="WH-like_DNA-bd_sf"/>
</dbReference>
<dbReference type="Pfam" id="PF08281">
    <property type="entry name" value="Sigma70_r4_2"/>
    <property type="match status" value="1"/>
</dbReference>
<evidence type="ECO:0000259" key="6">
    <source>
        <dbReference type="SMART" id="SM00421"/>
    </source>
</evidence>
<dbReference type="SUPFAM" id="SSF88659">
    <property type="entry name" value="Sigma3 and sigma4 domains of RNA polymerase sigma factors"/>
    <property type="match status" value="1"/>
</dbReference>
<dbReference type="GO" id="GO:0016987">
    <property type="term" value="F:sigma factor activity"/>
    <property type="evidence" value="ECO:0007669"/>
    <property type="project" value="UniProtKB-KW"/>
</dbReference>
<keyword evidence="4" id="KW-0238">DNA-binding</keyword>
<feature type="domain" description="HTH luxR-type" evidence="6">
    <location>
        <begin position="138"/>
        <end position="188"/>
    </location>
</feature>
<evidence type="ECO:0000256" key="1">
    <source>
        <dbReference type="ARBA" id="ARBA00010641"/>
    </source>
</evidence>
<dbReference type="AlphaFoldDB" id="A0A2U9NWZ6"/>
<dbReference type="InterPro" id="IPR013324">
    <property type="entry name" value="RNA_pol_sigma_r3/r4-like"/>
</dbReference>
<dbReference type="InterPro" id="IPR039425">
    <property type="entry name" value="RNA_pol_sigma-70-like"/>
</dbReference>
<dbReference type="InterPro" id="IPR000792">
    <property type="entry name" value="Tscrpt_reg_LuxR_C"/>
</dbReference>
<evidence type="ECO:0000256" key="3">
    <source>
        <dbReference type="ARBA" id="ARBA00023082"/>
    </source>
</evidence>
<dbReference type="RefSeq" id="WP_110626759.1">
    <property type="nucleotide sequence ID" value="NZ_CP029788.1"/>
</dbReference>
<keyword evidence="2" id="KW-0805">Transcription regulation</keyword>
<dbReference type="InterPro" id="IPR013249">
    <property type="entry name" value="RNA_pol_sigma70_r4_t2"/>
</dbReference>
<evidence type="ECO:0000256" key="5">
    <source>
        <dbReference type="ARBA" id="ARBA00023163"/>
    </source>
</evidence>
<dbReference type="Proteomes" id="UP000247634">
    <property type="component" value="Chromosome"/>
</dbReference>
<dbReference type="InterPro" id="IPR007627">
    <property type="entry name" value="RNA_pol_sigma70_r2"/>
</dbReference>
<dbReference type="Pfam" id="PF04542">
    <property type="entry name" value="Sigma70_r2"/>
    <property type="match status" value="1"/>
</dbReference>
<accession>A0A2U9NWZ6</accession>
<dbReference type="GO" id="GO:0006352">
    <property type="term" value="P:DNA-templated transcription initiation"/>
    <property type="evidence" value="ECO:0007669"/>
    <property type="project" value="InterPro"/>
</dbReference>
<dbReference type="Gene3D" id="1.10.10.10">
    <property type="entry name" value="Winged helix-like DNA-binding domain superfamily/Winged helix DNA-binding domain"/>
    <property type="match status" value="1"/>
</dbReference>
<dbReference type="SMART" id="SM00421">
    <property type="entry name" value="HTH_LUXR"/>
    <property type="match status" value="1"/>
</dbReference>
<dbReference type="InterPro" id="IPR013325">
    <property type="entry name" value="RNA_pol_sigma_r2"/>
</dbReference>
<proteinExistence type="inferred from homology"/>
<dbReference type="SUPFAM" id="SSF88946">
    <property type="entry name" value="Sigma2 domain of RNA polymerase sigma factors"/>
    <property type="match status" value="1"/>
</dbReference>
<name>A0A2U9NWZ6_STRAS</name>
<comment type="similarity">
    <text evidence="1">Belongs to the sigma-70 factor family. ECF subfamily.</text>
</comment>
<evidence type="ECO:0000256" key="4">
    <source>
        <dbReference type="ARBA" id="ARBA00023125"/>
    </source>
</evidence>
<evidence type="ECO:0000313" key="8">
    <source>
        <dbReference type="Proteomes" id="UP000247634"/>
    </source>
</evidence>
<keyword evidence="5" id="KW-0804">Transcription</keyword>
<dbReference type="KEGG" id="sact:DMT42_05540"/>
<evidence type="ECO:0000313" key="7">
    <source>
        <dbReference type="EMBL" id="AWT41823.1"/>
    </source>
</evidence>
<dbReference type="OrthoDB" id="3608473at2"/>
<evidence type="ECO:0000256" key="2">
    <source>
        <dbReference type="ARBA" id="ARBA00023015"/>
    </source>
</evidence>